<protein>
    <submittedName>
        <fullName evidence="1">Uncharacterized protein</fullName>
    </submittedName>
</protein>
<evidence type="ECO:0000313" key="2">
    <source>
        <dbReference type="Proteomes" id="UP001358586"/>
    </source>
</evidence>
<dbReference type="Proteomes" id="UP001358586">
    <property type="component" value="Chromosome 8"/>
</dbReference>
<organism evidence="1 2">
    <name type="scientific">Gossypium arboreum</name>
    <name type="common">Tree cotton</name>
    <name type="synonym">Gossypium nanking</name>
    <dbReference type="NCBI Taxonomy" id="29729"/>
    <lineage>
        <taxon>Eukaryota</taxon>
        <taxon>Viridiplantae</taxon>
        <taxon>Streptophyta</taxon>
        <taxon>Embryophyta</taxon>
        <taxon>Tracheophyta</taxon>
        <taxon>Spermatophyta</taxon>
        <taxon>Magnoliopsida</taxon>
        <taxon>eudicotyledons</taxon>
        <taxon>Gunneridae</taxon>
        <taxon>Pentapetalae</taxon>
        <taxon>rosids</taxon>
        <taxon>malvids</taxon>
        <taxon>Malvales</taxon>
        <taxon>Malvaceae</taxon>
        <taxon>Malvoideae</taxon>
        <taxon>Gossypium</taxon>
    </lineage>
</organism>
<dbReference type="EMBL" id="JARKNE010000008">
    <property type="protein sequence ID" value="KAK5811236.1"/>
    <property type="molecule type" value="Genomic_DNA"/>
</dbReference>
<reference evidence="1 2" key="1">
    <citation type="submission" date="2023-03" db="EMBL/GenBank/DDBJ databases">
        <title>WGS of Gossypium arboreum.</title>
        <authorList>
            <person name="Yu D."/>
        </authorList>
    </citation>
    <scope>NUCLEOTIDE SEQUENCE [LARGE SCALE GENOMIC DNA]</scope>
    <source>
        <tissue evidence="1">Leaf</tissue>
    </source>
</reference>
<proteinExistence type="predicted"/>
<gene>
    <name evidence="1" type="ORF">PVK06_026560</name>
</gene>
<sequence>MEEGEDFGTADLASSIIGDAVTLVLLAITGDVTDASPVVEDVAHVDSDQDNG</sequence>
<name>A0ABR0NY00_GOSAR</name>
<evidence type="ECO:0000313" key="1">
    <source>
        <dbReference type="EMBL" id="KAK5811236.1"/>
    </source>
</evidence>
<accession>A0ABR0NY00</accession>
<comment type="caution">
    <text evidence="1">The sequence shown here is derived from an EMBL/GenBank/DDBJ whole genome shotgun (WGS) entry which is preliminary data.</text>
</comment>
<keyword evidence="2" id="KW-1185">Reference proteome</keyword>